<evidence type="ECO:0000256" key="1">
    <source>
        <dbReference type="SAM" id="Phobius"/>
    </source>
</evidence>
<feature type="transmembrane region" description="Helical" evidence="1">
    <location>
        <begin position="41"/>
        <end position="58"/>
    </location>
</feature>
<feature type="transmembrane region" description="Helical" evidence="1">
    <location>
        <begin position="70"/>
        <end position="90"/>
    </location>
</feature>
<sequence>MTILILNWINVVLKCIYFGVFSTLFLYGCKINEVDLRKKQRIRFVTMLLLVGYISWAGQFLKPGHEWKNILIYIGCTYDLNPILLSLIMKRVVNKYLQTLGRYENRKQSKTYWFWTILLTLWSLSGVIIAPIEGMYYAKQISAHTVKIAGYLQVSITILVLLMWMMLLLRVKTVVSTQQYLFAESKSFAKGGKEKKKKNRGGGDRSKRKKIYIYNFCLFLSPSPSFLLKKKKIKKKR</sequence>
<gene>
    <name evidence="2" type="ORF">RFI_18256</name>
</gene>
<name>X6MZT3_RETFI</name>
<dbReference type="AlphaFoldDB" id="X6MZT3"/>
<proteinExistence type="predicted"/>
<feature type="transmembrane region" description="Helical" evidence="1">
    <location>
        <begin position="150"/>
        <end position="169"/>
    </location>
</feature>
<comment type="caution">
    <text evidence="2">The sequence shown here is derived from an EMBL/GenBank/DDBJ whole genome shotgun (WGS) entry which is preliminary data.</text>
</comment>
<accession>X6MZT3</accession>
<feature type="transmembrane region" description="Helical" evidence="1">
    <location>
        <begin position="111"/>
        <end position="130"/>
    </location>
</feature>
<organism evidence="2 3">
    <name type="scientific">Reticulomyxa filosa</name>
    <dbReference type="NCBI Taxonomy" id="46433"/>
    <lineage>
        <taxon>Eukaryota</taxon>
        <taxon>Sar</taxon>
        <taxon>Rhizaria</taxon>
        <taxon>Retaria</taxon>
        <taxon>Foraminifera</taxon>
        <taxon>Monothalamids</taxon>
        <taxon>Reticulomyxidae</taxon>
        <taxon>Reticulomyxa</taxon>
    </lineage>
</organism>
<keyword evidence="1" id="KW-1133">Transmembrane helix</keyword>
<dbReference type="EMBL" id="ASPP01014177">
    <property type="protein sequence ID" value="ETO18984.1"/>
    <property type="molecule type" value="Genomic_DNA"/>
</dbReference>
<keyword evidence="1" id="KW-0472">Membrane</keyword>
<keyword evidence="3" id="KW-1185">Reference proteome</keyword>
<keyword evidence="1" id="KW-0812">Transmembrane</keyword>
<dbReference type="Proteomes" id="UP000023152">
    <property type="component" value="Unassembled WGS sequence"/>
</dbReference>
<protein>
    <submittedName>
        <fullName evidence="2">Uncharacterized protein</fullName>
    </submittedName>
</protein>
<evidence type="ECO:0000313" key="2">
    <source>
        <dbReference type="EMBL" id="ETO18984.1"/>
    </source>
</evidence>
<evidence type="ECO:0000313" key="3">
    <source>
        <dbReference type="Proteomes" id="UP000023152"/>
    </source>
</evidence>
<reference evidence="2 3" key="1">
    <citation type="journal article" date="2013" name="Curr. Biol.">
        <title>The Genome of the Foraminiferan Reticulomyxa filosa.</title>
        <authorList>
            <person name="Glockner G."/>
            <person name="Hulsmann N."/>
            <person name="Schleicher M."/>
            <person name="Noegel A.A."/>
            <person name="Eichinger L."/>
            <person name="Gallinger C."/>
            <person name="Pawlowski J."/>
            <person name="Sierra R."/>
            <person name="Euteneuer U."/>
            <person name="Pillet L."/>
            <person name="Moustafa A."/>
            <person name="Platzer M."/>
            <person name="Groth M."/>
            <person name="Szafranski K."/>
            <person name="Schliwa M."/>
        </authorList>
    </citation>
    <scope>NUCLEOTIDE SEQUENCE [LARGE SCALE GENOMIC DNA]</scope>
</reference>
<feature type="transmembrane region" description="Helical" evidence="1">
    <location>
        <begin position="6"/>
        <end position="29"/>
    </location>
</feature>